<reference evidence="4" key="1">
    <citation type="submission" date="2010-05" db="EMBL/GenBank/DDBJ databases">
        <title>The complete genome of Truepera radiovictris DSM 17093.</title>
        <authorList>
            <consortium name="US DOE Joint Genome Institute (JGI-PGF)"/>
            <person name="Lucas S."/>
            <person name="Copeland A."/>
            <person name="Lapidus A."/>
            <person name="Glavina del Rio T."/>
            <person name="Dalin E."/>
            <person name="Tice H."/>
            <person name="Bruce D."/>
            <person name="Goodwin L."/>
            <person name="Pitluck S."/>
            <person name="Kyrpides N."/>
            <person name="Mavromatis K."/>
            <person name="Ovchinnikova G."/>
            <person name="Munk A.C."/>
            <person name="Detter J.C."/>
            <person name="Han C."/>
            <person name="Tapia R."/>
            <person name="Land M."/>
            <person name="Hauser L."/>
            <person name="Markowitz V."/>
            <person name="Cheng J.-F."/>
            <person name="Hugenholtz P."/>
            <person name="Woyke T."/>
            <person name="Wu D."/>
            <person name="Tindall B."/>
            <person name="Pomrenke H.G."/>
            <person name="Brambilla E."/>
            <person name="Klenk H.-P."/>
            <person name="Eisen J.A."/>
        </authorList>
    </citation>
    <scope>NUCLEOTIDE SEQUENCE [LARGE SCALE GENOMIC DNA]</scope>
    <source>
        <strain evidence="4">DSM 17093 / CIP 108686 / LMG 22925 / RQ-24</strain>
    </source>
</reference>
<dbReference type="InterPro" id="IPR007349">
    <property type="entry name" value="DUF418"/>
</dbReference>
<evidence type="ECO:0000259" key="2">
    <source>
        <dbReference type="Pfam" id="PF04235"/>
    </source>
</evidence>
<dbReference type="AlphaFoldDB" id="D7CS19"/>
<feature type="transmembrane region" description="Helical" evidence="1">
    <location>
        <begin position="312"/>
        <end position="335"/>
    </location>
</feature>
<dbReference type="PANTHER" id="PTHR30590:SF2">
    <property type="entry name" value="INNER MEMBRANE PROTEIN"/>
    <property type="match status" value="1"/>
</dbReference>
<dbReference type="OrthoDB" id="9807744at2"/>
<dbReference type="PANTHER" id="PTHR30590">
    <property type="entry name" value="INNER MEMBRANE PROTEIN"/>
    <property type="match status" value="1"/>
</dbReference>
<name>D7CS19_TRURR</name>
<gene>
    <name evidence="3" type="ordered locus">Trad_2236</name>
</gene>
<feature type="domain" description="DUF418" evidence="2">
    <location>
        <begin position="226"/>
        <end position="379"/>
    </location>
</feature>
<dbReference type="HOGENOM" id="CLU_039610_0_0_0"/>
<feature type="transmembrane region" description="Helical" evidence="1">
    <location>
        <begin position="341"/>
        <end position="361"/>
    </location>
</feature>
<protein>
    <recommendedName>
        <fullName evidence="2">DUF418 domain-containing protein</fullName>
    </recommendedName>
</protein>
<feature type="transmembrane region" description="Helical" evidence="1">
    <location>
        <begin position="236"/>
        <end position="255"/>
    </location>
</feature>
<evidence type="ECO:0000313" key="4">
    <source>
        <dbReference type="Proteomes" id="UP000000379"/>
    </source>
</evidence>
<dbReference type="eggNOG" id="COG2311">
    <property type="taxonomic scope" value="Bacteria"/>
</dbReference>
<keyword evidence="1" id="KW-0472">Membrane</keyword>
<feature type="transmembrane region" description="Helical" evidence="1">
    <location>
        <begin position="68"/>
        <end position="87"/>
    </location>
</feature>
<dbReference type="Pfam" id="PF04235">
    <property type="entry name" value="DUF418"/>
    <property type="match status" value="1"/>
</dbReference>
<feature type="transmembrane region" description="Helical" evidence="1">
    <location>
        <begin position="143"/>
        <end position="163"/>
    </location>
</feature>
<keyword evidence="4" id="KW-1185">Reference proteome</keyword>
<evidence type="ECO:0000256" key="1">
    <source>
        <dbReference type="SAM" id="Phobius"/>
    </source>
</evidence>
<feature type="transmembrane region" description="Helical" evidence="1">
    <location>
        <begin position="99"/>
        <end position="116"/>
    </location>
</feature>
<keyword evidence="1" id="KW-1133">Transmembrane helix</keyword>
<dbReference type="EMBL" id="CP002049">
    <property type="protein sequence ID" value="ADI15347.1"/>
    <property type="molecule type" value="Genomic_DNA"/>
</dbReference>
<dbReference type="Proteomes" id="UP000000379">
    <property type="component" value="Chromosome"/>
</dbReference>
<feature type="transmembrane region" description="Helical" evidence="1">
    <location>
        <begin position="206"/>
        <end position="224"/>
    </location>
</feature>
<sequence>MLTPPTPPDAPTAPEGRLAVIDIVRGVALLGIFTVNMLFFSSPAGYFGLTRTWPGELNWWLEAAVRTFFQGAFYALFSFLFGLGFALQLRRGRAALPRFRRRLLVLLGIGALHASLIWYGDILLSYAAAGFVLAPFAFRRTGVVIAGAALFFTLSSGSYLGFWDLGFAGRAPWLTLAAFDRTFGEGTYPEVVAYQLRLLGREVLNFPSFLPTVLWLFLLGLLAGRHEVFARPNRRLWLWVLAAALPLALIFKGFYATWLLTGTRHPFSLAFSFALGGPALMFVYLALLNLLLARARWRQRLGFFGAAGRMALSNYLAQSLICTLIFNGYGLGYWGELGLTVTLPLALAIFALQAVFSVLWLRHFRFGPAEWVWRSLTYGAPQPLRHARAGS</sequence>
<dbReference type="STRING" id="649638.Trad_2236"/>
<accession>D7CS19</accession>
<feature type="transmembrane region" description="Helical" evidence="1">
    <location>
        <begin position="267"/>
        <end position="292"/>
    </location>
</feature>
<keyword evidence="1" id="KW-0812">Transmembrane</keyword>
<feature type="transmembrane region" description="Helical" evidence="1">
    <location>
        <begin position="122"/>
        <end position="138"/>
    </location>
</feature>
<dbReference type="KEGG" id="tra:Trad_2236"/>
<dbReference type="InterPro" id="IPR052529">
    <property type="entry name" value="Bact_Transport_Assoc"/>
</dbReference>
<dbReference type="RefSeq" id="WP_013178710.1">
    <property type="nucleotide sequence ID" value="NC_014221.1"/>
</dbReference>
<feature type="transmembrane region" description="Helical" evidence="1">
    <location>
        <begin position="27"/>
        <end position="48"/>
    </location>
</feature>
<reference evidence="3 4" key="2">
    <citation type="journal article" date="2011" name="Stand. Genomic Sci.">
        <title>Complete genome sequence of Truepera radiovictrix type strain (RQ-24).</title>
        <authorList>
            <person name="Ivanova N."/>
            <person name="Rohde C."/>
            <person name="Munk C."/>
            <person name="Nolan M."/>
            <person name="Lucas S."/>
            <person name="Del Rio T.G."/>
            <person name="Tice H."/>
            <person name="Deshpande S."/>
            <person name="Cheng J.F."/>
            <person name="Tapia R."/>
            <person name="Han C."/>
            <person name="Goodwin L."/>
            <person name="Pitluck S."/>
            <person name="Liolios K."/>
            <person name="Mavromatis K."/>
            <person name="Mikhailova N."/>
            <person name="Pati A."/>
            <person name="Chen A."/>
            <person name="Palaniappan K."/>
            <person name="Land M."/>
            <person name="Hauser L."/>
            <person name="Chang Y.J."/>
            <person name="Jeffries C.D."/>
            <person name="Brambilla E."/>
            <person name="Rohde M."/>
            <person name="Goker M."/>
            <person name="Tindall B.J."/>
            <person name="Woyke T."/>
            <person name="Bristow J."/>
            <person name="Eisen J.A."/>
            <person name="Markowitz V."/>
            <person name="Hugenholtz P."/>
            <person name="Kyrpides N.C."/>
            <person name="Klenk H.P."/>
            <person name="Lapidus A."/>
        </authorList>
    </citation>
    <scope>NUCLEOTIDE SEQUENCE [LARGE SCALE GENOMIC DNA]</scope>
    <source>
        <strain evidence="4">DSM 17093 / CIP 108686 / LMG 22925 / RQ-24</strain>
    </source>
</reference>
<proteinExistence type="predicted"/>
<organism evidence="3 4">
    <name type="scientific">Truepera radiovictrix (strain DSM 17093 / CIP 108686 / LMG 22925 / RQ-24)</name>
    <dbReference type="NCBI Taxonomy" id="649638"/>
    <lineage>
        <taxon>Bacteria</taxon>
        <taxon>Thermotogati</taxon>
        <taxon>Deinococcota</taxon>
        <taxon>Deinococci</taxon>
        <taxon>Trueperales</taxon>
        <taxon>Trueperaceae</taxon>
        <taxon>Truepera</taxon>
    </lineage>
</organism>
<evidence type="ECO:0000313" key="3">
    <source>
        <dbReference type="EMBL" id="ADI15347.1"/>
    </source>
</evidence>